<keyword evidence="4" id="KW-1185">Reference proteome</keyword>
<proteinExistence type="inferred from homology"/>
<organism evidence="3 4">
    <name type="scientific">Sporosarcina siberiensis</name>
    <dbReference type="NCBI Taxonomy" id="1365606"/>
    <lineage>
        <taxon>Bacteria</taxon>
        <taxon>Bacillati</taxon>
        <taxon>Bacillota</taxon>
        <taxon>Bacilli</taxon>
        <taxon>Bacillales</taxon>
        <taxon>Caryophanaceae</taxon>
        <taxon>Sporosarcina</taxon>
    </lineage>
</organism>
<comment type="caution">
    <text evidence="3">The sequence shown here is derived from an EMBL/GenBank/DDBJ whole genome shotgun (WGS) entry which is preliminary data.</text>
</comment>
<reference evidence="4" key="1">
    <citation type="journal article" date="2019" name="Int. J. Syst. Evol. Microbiol.">
        <title>The Global Catalogue of Microorganisms (GCM) 10K type strain sequencing project: providing services to taxonomists for standard genome sequencing and annotation.</title>
        <authorList>
            <consortium name="The Broad Institute Genomics Platform"/>
            <consortium name="The Broad Institute Genome Sequencing Center for Infectious Disease"/>
            <person name="Wu L."/>
            <person name="Ma J."/>
        </authorList>
    </citation>
    <scope>NUCLEOTIDE SEQUENCE [LARGE SCALE GENOMIC DNA]</scope>
    <source>
        <strain evidence="4">CGMCC 4.7177</strain>
    </source>
</reference>
<accession>A0ABW4SBS1</accession>
<feature type="domain" description="Capsule synthesis protein CapA" evidence="2">
    <location>
        <begin position="52"/>
        <end position="286"/>
    </location>
</feature>
<gene>
    <name evidence="3" type="ORF">ACFSFY_01795</name>
</gene>
<name>A0ABW4SBS1_9BACL</name>
<dbReference type="CDD" id="cd07381">
    <property type="entry name" value="MPP_CapA"/>
    <property type="match status" value="1"/>
</dbReference>
<dbReference type="SUPFAM" id="SSF56300">
    <property type="entry name" value="Metallo-dependent phosphatases"/>
    <property type="match status" value="1"/>
</dbReference>
<dbReference type="EMBL" id="JBHUGI010000004">
    <property type="protein sequence ID" value="MFD1926806.1"/>
    <property type="molecule type" value="Genomic_DNA"/>
</dbReference>
<dbReference type="SMART" id="SM00854">
    <property type="entry name" value="PGA_cap"/>
    <property type="match status" value="1"/>
</dbReference>
<dbReference type="PANTHER" id="PTHR33393">
    <property type="entry name" value="POLYGLUTAMINE SYNTHESIS ACCESSORY PROTEIN RV0574C-RELATED"/>
    <property type="match status" value="1"/>
</dbReference>
<evidence type="ECO:0000313" key="4">
    <source>
        <dbReference type="Proteomes" id="UP001597218"/>
    </source>
</evidence>
<dbReference type="Pfam" id="PF09587">
    <property type="entry name" value="PGA_cap"/>
    <property type="match status" value="1"/>
</dbReference>
<dbReference type="Proteomes" id="UP001597218">
    <property type="component" value="Unassembled WGS sequence"/>
</dbReference>
<dbReference type="InterPro" id="IPR019079">
    <property type="entry name" value="Capsule_synth_CapA"/>
</dbReference>
<evidence type="ECO:0000313" key="3">
    <source>
        <dbReference type="EMBL" id="MFD1926806.1"/>
    </source>
</evidence>
<dbReference type="RefSeq" id="WP_381535462.1">
    <property type="nucleotide sequence ID" value="NZ_JBHUGI010000004.1"/>
</dbReference>
<sequence>MSRNSLRLFFLIATLVGCQTQNTESVEVPTDFTERENVPSISQIDSHSTTISIGMIGDILLHHPLYTYENYDFAFSEVKEMLTSIDFLLANQESMPGGTELGLSGFPRFNSPKHIIRDLKANGVDMLSIANNHTIDRNEKGVMNSIRNMGEYEMPYVGAYTSIEDQDEDRIVEVDGVRLGILAYTYGTNGIPVPQGKEYLVSLIDRERMDKEITHLKQLVDVLVVSLHWGNEYQLEPTKEQMDLAQFVSEKGADVLFGHHPHVLQKHDTIDHTEVFYSLGNFYSAQQFDSTNIGGIARVTAAKTVFGGQSITVVDNPVFFPTAVTKDAQNRYHVIPLKDAGSNAIYDEKWAIEHLNLPTL</sequence>
<evidence type="ECO:0000256" key="1">
    <source>
        <dbReference type="ARBA" id="ARBA00005662"/>
    </source>
</evidence>
<protein>
    <submittedName>
        <fullName evidence="3">CapA family protein</fullName>
    </submittedName>
</protein>
<comment type="similarity">
    <text evidence="1">Belongs to the CapA family.</text>
</comment>
<dbReference type="InterPro" id="IPR052169">
    <property type="entry name" value="CW_Biosynth-Accessory"/>
</dbReference>
<dbReference type="Gene3D" id="3.60.21.10">
    <property type="match status" value="1"/>
</dbReference>
<evidence type="ECO:0000259" key="2">
    <source>
        <dbReference type="SMART" id="SM00854"/>
    </source>
</evidence>
<dbReference type="InterPro" id="IPR029052">
    <property type="entry name" value="Metallo-depent_PP-like"/>
</dbReference>
<dbReference type="PANTHER" id="PTHR33393:SF12">
    <property type="entry name" value="CAPSULE BIOSYNTHESIS PROTEIN CAPA"/>
    <property type="match status" value="1"/>
</dbReference>
<dbReference type="PROSITE" id="PS51257">
    <property type="entry name" value="PROKAR_LIPOPROTEIN"/>
    <property type="match status" value="1"/>
</dbReference>